<feature type="domain" description="Cyclic nucleotide-binding" evidence="1">
    <location>
        <begin position="12"/>
        <end position="75"/>
    </location>
</feature>
<dbReference type="Gene3D" id="2.60.120.10">
    <property type="entry name" value="Jelly Rolls"/>
    <property type="match status" value="1"/>
</dbReference>
<organism evidence="2 3">
    <name type="scientific">Chitinophaga japonensis</name>
    <name type="common">Flexibacter japonensis</name>
    <dbReference type="NCBI Taxonomy" id="104662"/>
    <lineage>
        <taxon>Bacteria</taxon>
        <taxon>Pseudomonadati</taxon>
        <taxon>Bacteroidota</taxon>
        <taxon>Chitinophagia</taxon>
        <taxon>Chitinophagales</taxon>
        <taxon>Chitinophagaceae</taxon>
        <taxon>Chitinophaga</taxon>
    </lineage>
</organism>
<dbReference type="InterPro" id="IPR000595">
    <property type="entry name" value="cNMP-bd_dom"/>
</dbReference>
<dbReference type="InterPro" id="IPR018490">
    <property type="entry name" value="cNMP-bd_dom_sf"/>
</dbReference>
<name>A0A562SI55_CHIJA</name>
<evidence type="ECO:0000313" key="3">
    <source>
        <dbReference type="Proteomes" id="UP000316778"/>
    </source>
</evidence>
<keyword evidence="3" id="KW-1185">Reference proteome</keyword>
<dbReference type="PROSITE" id="PS50042">
    <property type="entry name" value="CNMP_BINDING_3"/>
    <property type="match status" value="1"/>
</dbReference>
<gene>
    <name evidence="2" type="ORF">LX66_5570</name>
</gene>
<evidence type="ECO:0000259" key="1">
    <source>
        <dbReference type="PROSITE" id="PS50042"/>
    </source>
</evidence>
<sequence length="186" mass="21312">MEKLQDIFSNIGIAEPDVAQILARFDTKTFAKNEYLLQAGQVATSIFFVERGSILLGQEVEDQSVTRHLAREGAFITCLDSFSRQAPTAEFLKATDPSIVHCIHQTDFAWAQQQFPAIATFFQQYIFQTLLKCQQRITDLISLDAKAYYKEIMQRSPDYIQHMPQYDLASYMGIEPQSLSRIRKES</sequence>
<dbReference type="CDD" id="cd00038">
    <property type="entry name" value="CAP_ED"/>
    <property type="match status" value="1"/>
</dbReference>
<dbReference type="OrthoDB" id="758145at2"/>
<dbReference type="InterPro" id="IPR014710">
    <property type="entry name" value="RmlC-like_jellyroll"/>
</dbReference>
<dbReference type="AlphaFoldDB" id="A0A562SI55"/>
<dbReference type="Proteomes" id="UP000316778">
    <property type="component" value="Unassembled WGS sequence"/>
</dbReference>
<evidence type="ECO:0000313" key="2">
    <source>
        <dbReference type="EMBL" id="TWI80965.1"/>
    </source>
</evidence>
<comment type="caution">
    <text evidence="2">The sequence shown here is derived from an EMBL/GenBank/DDBJ whole genome shotgun (WGS) entry which is preliminary data.</text>
</comment>
<accession>A0A562SI55</accession>
<protein>
    <submittedName>
        <fullName evidence="2">CRP-like cAMP-binding protein</fullName>
    </submittedName>
</protein>
<proteinExistence type="predicted"/>
<dbReference type="RefSeq" id="WP_145719542.1">
    <property type="nucleotide sequence ID" value="NZ_BAAAFY010000003.1"/>
</dbReference>
<dbReference type="EMBL" id="VLLG01000008">
    <property type="protein sequence ID" value="TWI80965.1"/>
    <property type="molecule type" value="Genomic_DNA"/>
</dbReference>
<dbReference type="SUPFAM" id="SSF51206">
    <property type="entry name" value="cAMP-binding domain-like"/>
    <property type="match status" value="1"/>
</dbReference>
<reference evidence="2 3" key="1">
    <citation type="journal article" date="2013" name="Stand. Genomic Sci.">
        <title>Genomic Encyclopedia of Type Strains, Phase I: The one thousand microbial genomes (KMG-I) project.</title>
        <authorList>
            <person name="Kyrpides N.C."/>
            <person name="Woyke T."/>
            <person name="Eisen J.A."/>
            <person name="Garrity G."/>
            <person name="Lilburn T.G."/>
            <person name="Beck B.J."/>
            <person name="Whitman W.B."/>
            <person name="Hugenholtz P."/>
            <person name="Klenk H.P."/>
        </authorList>
    </citation>
    <scope>NUCLEOTIDE SEQUENCE [LARGE SCALE GENOMIC DNA]</scope>
    <source>
        <strain evidence="2 3">DSM 13484</strain>
    </source>
</reference>